<dbReference type="PANTHER" id="PTHR30055:SF243">
    <property type="entry name" value="HTH-TYPE TRANSCRIPTIONAL REGULATOR RV1816"/>
    <property type="match status" value="1"/>
</dbReference>
<dbReference type="InterPro" id="IPR050109">
    <property type="entry name" value="HTH-type_TetR-like_transc_reg"/>
</dbReference>
<keyword evidence="3" id="KW-0804">Transcription</keyword>
<dbReference type="PRINTS" id="PR00455">
    <property type="entry name" value="HTHTETR"/>
</dbReference>
<dbReference type="InterPro" id="IPR036271">
    <property type="entry name" value="Tet_transcr_reg_TetR-rel_C_sf"/>
</dbReference>
<feature type="compositionally biased region" description="Basic residues" evidence="5">
    <location>
        <begin position="1"/>
        <end position="11"/>
    </location>
</feature>
<evidence type="ECO:0000256" key="5">
    <source>
        <dbReference type="SAM" id="MobiDB-lite"/>
    </source>
</evidence>
<protein>
    <submittedName>
        <fullName evidence="7">WHG domain-containing protein</fullName>
    </submittedName>
</protein>
<dbReference type="Pfam" id="PF00440">
    <property type="entry name" value="TetR_N"/>
    <property type="match status" value="1"/>
</dbReference>
<keyword evidence="8" id="KW-1185">Reference proteome</keyword>
<evidence type="ECO:0000256" key="4">
    <source>
        <dbReference type="PROSITE-ProRule" id="PRU00335"/>
    </source>
</evidence>
<feature type="region of interest" description="Disordered" evidence="5">
    <location>
        <begin position="1"/>
        <end position="27"/>
    </location>
</feature>
<dbReference type="InterPro" id="IPR001647">
    <property type="entry name" value="HTH_TetR"/>
</dbReference>
<sequence>MPAPSKIKKEKKAATAKAPSAARVMSRRDRVREGTLAEIHAVARKLLIEQGSAAVTINAIARAIGMSGPALYYYFGSHEELVGAVTADFYRELAETMEAARDAHRSAPAARRLMSICRAMRGWAKAHPAEFGWIFASPVTPSNRAPGSPRYRAGQRCEQVFLDEVVAIWEAKPFPVPKLEELPPSLRKQLRSYAATLEGRLPPAAVHVFLKGWIRLYGLLCMEVLHQLDFAYSDMEPIFEECLQDLSVMLALESPWK</sequence>
<evidence type="ECO:0000256" key="3">
    <source>
        <dbReference type="ARBA" id="ARBA00023163"/>
    </source>
</evidence>
<proteinExistence type="predicted"/>
<dbReference type="EMBL" id="CP089984">
    <property type="protein sequence ID" value="WXB12087.1"/>
    <property type="molecule type" value="Genomic_DNA"/>
</dbReference>
<feature type="DNA-binding region" description="H-T-H motif" evidence="4">
    <location>
        <begin position="56"/>
        <end position="75"/>
    </location>
</feature>
<keyword evidence="2 4" id="KW-0238">DNA-binding</keyword>
<organism evidence="7 8">
    <name type="scientific">Pendulispora albinea</name>
    <dbReference type="NCBI Taxonomy" id="2741071"/>
    <lineage>
        <taxon>Bacteria</taxon>
        <taxon>Pseudomonadati</taxon>
        <taxon>Myxococcota</taxon>
        <taxon>Myxococcia</taxon>
        <taxon>Myxococcales</taxon>
        <taxon>Sorangiineae</taxon>
        <taxon>Pendulisporaceae</taxon>
        <taxon>Pendulispora</taxon>
    </lineage>
</organism>
<evidence type="ECO:0000256" key="2">
    <source>
        <dbReference type="ARBA" id="ARBA00023125"/>
    </source>
</evidence>
<dbReference type="PANTHER" id="PTHR30055">
    <property type="entry name" value="HTH-TYPE TRANSCRIPTIONAL REGULATOR RUTR"/>
    <property type="match status" value="1"/>
</dbReference>
<dbReference type="SUPFAM" id="SSF46689">
    <property type="entry name" value="Homeodomain-like"/>
    <property type="match status" value="1"/>
</dbReference>
<keyword evidence="1" id="KW-0805">Transcription regulation</keyword>
<evidence type="ECO:0000313" key="8">
    <source>
        <dbReference type="Proteomes" id="UP001370348"/>
    </source>
</evidence>
<feature type="domain" description="HTH tetR-type" evidence="6">
    <location>
        <begin position="33"/>
        <end position="93"/>
    </location>
</feature>
<dbReference type="PROSITE" id="PS50977">
    <property type="entry name" value="HTH_TETR_2"/>
    <property type="match status" value="1"/>
</dbReference>
<dbReference type="InterPro" id="IPR009057">
    <property type="entry name" value="Homeodomain-like_sf"/>
</dbReference>
<evidence type="ECO:0000256" key="1">
    <source>
        <dbReference type="ARBA" id="ARBA00023015"/>
    </source>
</evidence>
<reference evidence="7 8" key="1">
    <citation type="submission" date="2021-12" db="EMBL/GenBank/DDBJ databases">
        <title>Discovery of the Pendulisporaceae a myxobacterial family with distinct sporulation behavior and unique specialized metabolism.</title>
        <authorList>
            <person name="Garcia R."/>
            <person name="Popoff A."/>
            <person name="Bader C.D."/>
            <person name="Loehr J."/>
            <person name="Walesch S."/>
            <person name="Walt C."/>
            <person name="Boldt J."/>
            <person name="Bunk B."/>
            <person name="Haeckl F.J.F.P.J."/>
            <person name="Gunesch A.P."/>
            <person name="Birkelbach J."/>
            <person name="Nuebel U."/>
            <person name="Pietschmann T."/>
            <person name="Bach T."/>
            <person name="Mueller R."/>
        </authorList>
    </citation>
    <scope>NUCLEOTIDE SEQUENCE [LARGE SCALE GENOMIC DNA]</scope>
    <source>
        <strain evidence="7 8">MSr11954</strain>
    </source>
</reference>
<dbReference type="Proteomes" id="UP001370348">
    <property type="component" value="Chromosome"/>
</dbReference>
<gene>
    <name evidence="7" type="ORF">LZC94_30070</name>
</gene>
<dbReference type="Pfam" id="PF13305">
    <property type="entry name" value="TetR_C_33"/>
    <property type="match status" value="1"/>
</dbReference>
<accession>A0ABZ2LSY6</accession>
<evidence type="ECO:0000313" key="7">
    <source>
        <dbReference type="EMBL" id="WXB12087.1"/>
    </source>
</evidence>
<name>A0ABZ2LSY6_9BACT</name>
<dbReference type="SUPFAM" id="SSF48498">
    <property type="entry name" value="Tetracyclin repressor-like, C-terminal domain"/>
    <property type="match status" value="1"/>
</dbReference>
<dbReference type="RefSeq" id="WP_394821706.1">
    <property type="nucleotide sequence ID" value="NZ_CP089984.1"/>
</dbReference>
<evidence type="ECO:0000259" key="6">
    <source>
        <dbReference type="PROSITE" id="PS50977"/>
    </source>
</evidence>
<dbReference type="Gene3D" id="1.10.357.10">
    <property type="entry name" value="Tetracycline Repressor, domain 2"/>
    <property type="match status" value="1"/>
</dbReference>
<dbReference type="InterPro" id="IPR025996">
    <property type="entry name" value="MT1864/Rv1816-like_C"/>
</dbReference>